<accession>A0AA39IVC6</accession>
<reference evidence="1" key="1">
    <citation type="submission" date="2023-06" db="EMBL/GenBank/DDBJ databases">
        <authorList>
            <consortium name="Lawrence Berkeley National Laboratory"/>
            <person name="Ahrendt S."/>
            <person name="Sahu N."/>
            <person name="Indic B."/>
            <person name="Wong-Bajracharya J."/>
            <person name="Merenyi Z."/>
            <person name="Ke H.-M."/>
            <person name="Monk M."/>
            <person name="Kocsube S."/>
            <person name="Drula E."/>
            <person name="Lipzen A."/>
            <person name="Balint B."/>
            <person name="Henrissat B."/>
            <person name="Andreopoulos B."/>
            <person name="Martin F.M."/>
            <person name="Harder C.B."/>
            <person name="Rigling D."/>
            <person name="Ford K.L."/>
            <person name="Foster G.D."/>
            <person name="Pangilinan J."/>
            <person name="Papanicolaou A."/>
            <person name="Barry K."/>
            <person name="LaButti K."/>
            <person name="Viragh M."/>
            <person name="Koriabine M."/>
            <person name="Yan M."/>
            <person name="Riley R."/>
            <person name="Champramary S."/>
            <person name="Plett K.L."/>
            <person name="Tsai I.J."/>
            <person name="Slot J."/>
            <person name="Sipos G."/>
            <person name="Plett J."/>
            <person name="Nagy L.G."/>
            <person name="Grigoriev I.V."/>
        </authorList>
    </citation>
    <scope>NUCLEOTIDE SEQUENCE</scope>
    <source>
        <strain evidence="1">FPL87.14</strain>
    </source>
</reference>
<feature type="non-terminal residue" evidence="1">
    <location>
        <position position="101"/>
    </location>
</feature>
<dbReference type="EMBL" id="JAUEPT010000121">
    <property type="protein sequence ID" value="KAK0431166.1"/>
    <property type="molecule type" value="Genomic_DNA"/>
</dbReference>
<feature type="non-terminal residue" evidence="1">
    <location>
        <position position="1"/>
    </location>
</feature>
<name>A0AA39IVC6_9AGAR</name>
<organism evidence="1 2">
    <name type="scientific">Armillaria borealis</name>
    <dbReference type="NCBI Taxonomy" id="47425"/>
    <lineage>
        <taxon>Eukaryota</taxon>
        <taxon>Fungi</taxon>
        <taxon>Dikarya</taxon>
        <taxon>Basidiomycota</taxon>
        <taxon>Agaricomycotina</taxon>
        <taxon>Agaricomycetes</taxon>
        <taxon>Agaricomycetidae</taxon>
        <taxon>Agaricales</taxon>
        <taxon>Marasmiineae</taxon>
        <taxon>Physalacriaceae</taxon>
        <taxon>Armillaria</taxon>
    </lineage>
</organism>
<dbReference type="AlphaFoldDB" id="A0AA39IVC6"/>
<comment type="caution">
    <text evidence="1">The sequence shown here is derived from an EMBL/GenBank/DDBJ whole genome shotgun (WGS) entry which is preliminary data.</text>
</comment>
<sequence length="101" mass="11178">SRDNIVLVLCSLVNNQEIDPGDNILIYFAGHGASYNCAKHFLKPKCDTKSCPIEALCPLDRDTLDARGRYVPDISDQELDALFMEISSIKGHTITFIADCC</sequence>
<protein>
    <submittedName>
        <fullName evidence="1">Uncharacterized protein</fullName>
    </submittedName>
</protein>
<evidence type="ECO:0000313" key="1">
    <source>
        <dbReference type="EMBL" id="KAK0431166.1"/>
    </source>
</evidence>
<evidence type="ECO:0000313" key="2">
    <source>
        <dbReference type="Proteomes" id="UP001175226"/>
    </source>
</evidence>
<gene>
    <name evidence="1" type="ORF">EV421DRAFT_1678868</name>
</gene>
<keyword evidence="2" id="KW-1185">Reference proteome</keyword>
<dbReference type="Proteomes" id="UP001175226">
    <property type="component" value="Unassembled WGS sequence"/>
</dbReference>
<proteinExistence type="predicted"/>
<dbReference type="Gene3D" id="3.40.50.1460">
    <property type="match status" value="1"/>
</dbReference>